<keyword evidence="7 11" id="KW-0223">Dioxygenase</keyword>
<dbReference type="GO" id="GO:0005739">
    <property type="term" value="C:mitochondrion"/>
    <property type="evidence" value="ECO:0007669"/>
    <property type="project" value="TreeGrafter"/>
</dbReference>
<evidence type="ECO:0000256" key="7">
    <source>
        <dbReference type="ARBA" id="ARBA00022964"/>
    </source>
</evidence>
<comment type="cofactor">
    <cofactor evidence="1">
        <name>Fe(2+)</name>
        <dbReference type="ChEBI" id="CHEBI:29033"/>
    </cofactor>
</comment>
<evidence type="ECO:0000256" key="9">
    <source>
        <dbReference type="ARBA" id="ARBA00023004"/>
    </source>
</evidence>
<evidence type="ECO:0000256" key="6">
    <source>
        <dbReference type="ARBA" id="ARBA00022873"/>
    </source>
</evidence>
<comment type="pathway">
    <text evidence="3">Amine and polyamine biosynthesis; carnitine biosynthesis.</text>
</comment>
<dbReference type="Gene3D" id="3.60.130.10">
    <property type="entry name" value="Clavaminate synthase-like"/>
    <property type="match status" value="1"/>
</dbReference>
<evidence type="ECO:0000313" key="11">
    <source>
        <dbReference type="EMBL" id="OMH85024.1"/>
    </source>
</evidence>
<keyword evidence="6" id="KW-0124">Carnitine biosynthesis</keyword>
<evidence type="ECO:0000259" key="10">
    <source>
        <dbReference type="Pfam" id="PF02668"/>
    </source>
</evidence>
<organism evidence="11 12">
    <name type="scientific">Zancudomyces culisetae</name>
    <name type="common">Gut fungus</name>
    <name type="synonym">Smittium culisetae</name>
    <dbReference type="NCBI Taxonomy" id="1213189"/>
    <lineage>
        <taxon>Eukaryota</taxon>
        <taxon>Fungi</taxon>
        <taxon>Fungi incertae sedis</taxon>
        <taxon>Zoopagomycota</taxon>
        <taxon>Kickxellomycotina</taxon>
        <taxon>Harpellomycetes</taxon>
        <taxon>Harpellales</taxon>
        <taxon>Legeriomycetaceae</taxon>
        <taxon>Zancudomyces</taxon>
    </lineage>
</organism>
<dbReference type="OrthoDB" id="408743at2759"/>
<evidence type="ECO:0000256" key="4">
    <source>
        <dbReference type="ARBA" id="ARBA00008654"/>
    </source>
</evidence>
<comment type="similarity">
    <text evidence="4">Belongs to the gamma-BBH/TMLD family.</text>
</comment>
<sequence>MTGKIPTVDYEKVMNTDEGLYEWLNNIRIYGLGTVSGVPVTEEATKKTIERIGPIRDTHYGAFWAFTSGFAHGDLAYSTLEIPAHTDTTYFNDPAGLQLFHLLEEAGVGGEQFYVDGFAAAEILKKEDPEAHKILSEARVYGYQAGDENVFLKPTAQPYPLLNYNNKGELYQIRFNNEDRYIINNLKFDMVPKYYNALRKWMEIVRRPESELVLALKPGTLIAIDNWRVMHARKSFKGGRTLSGGYVDTDYWKSKYRVVSFRAKGKDCKAELL</sequence>
<dbReference type="GO" id="GO:0050353">
    <property type="term" value="F:trimethyllysine dioxygenase activity"/>
    <property type="evidence" value="ECO:0007669"/>
    <property type="project" value="InterPro"/>
</dbReference>
<dbReference type="InterPro" id="IPR012776">
    <property type="entry name" value="Trimethyllysine_dOase"/>
</dbReference>
<keyword evidence="9" id="KW-0408">Iron</keyword>
<dbReference type="InterPro" id="IPR042098">
    <property type="entry name" value="TauD-like_sf"/>
</dbReference>
<dbReference type="PANTHER" id="PTHR10696:SF51">
    <property type="entry name" value="TRIMETHYLLYSINE DIOXYGENASE, MITOCHONDRIAL"/>
    <property type="match status" value="1"/>
</dbReference>
<dbReference type="SUPFAM" id="SSF51197">
    <property type="entry name" value="Clavaminate synthase-like"/>
    <property type="match status" value="1"/>
</dbReference>
<reference evidence="12" key="1">
    <citation type="submission" date="2017-01" db="EMBL/GenBank/DDBJ databases">
        <authorList>
            <person name="Wang Y."/>
            <person name="White M."/>
            <person name="Kvist S."/>
            <person name="Moncalvo J.-M."/>
        </authorList>
    </citation>
    <scope>NUCLEOTIDE SEQUENCE [LARGE SCALE GENOMIC DNA]</scope>
    <source>
        <strain evidence="12">COL-18-3</strain>
    </source>
</reference>
<keyword evidence="12" id="KW-1185">Reference proteome</keyword>
<dbReference type="NCBIfam" id="TIGR02410">
    <property type="entry name" value="carnitine_TMLD"/>
    <property type="match status" value="1"/>
</dbReference>
<keyword evidence="5" id="KW-0479">Metal-binding</keyword>
<dbReference type="EMBL" id="LSSK01000119">
    <property type="protein sequence ID" value="OMH85024.1"/>
    <property type="molecule type" value="Genomic_DNA"/>
</dbReference>
<dbReference type="AlphaFoldDB" id="A0A1R1PVS4"/>
<evidence type="ECO:0000256" key="1">
    <source>
        <dbReference type="ARBA" id="ARBA00001954"/>
    </source>
</evidence>
<keyword evidence="8" id="KW-0560">Oxidoreductase</keyword>
<protein>
    <submittedName>
        <fullName evidence="11">Trimethyllysine dioxygenase, mitochondrial</fullName>
    </submittedName>
</protein>
<dbReference type="Proteomes" id="UP000188320">
    <property type="component" value="Unassembled WGS sequence"/>
</dbReference>
<feature type="domain" description="TauD/TfdA-like" evidence="10">
    <location>
        <begin position="7"/>
        <end position="246"/>
    </location>
</feature>
<proteinExistence type="inferred from homology"/>
<name>A0A1R1PVS4_ZANCU</name>
<dbReference type="GO" id="GO:0045329">
    <property type="term" value="P:carnitine biosynthetic process"/>
    <property type="evidence" value="ECO:0007669"/>
    <property type="project" value="UniProtKB-UniPathway"/>
</dbReference>
<dbReference type="GO" id="GO:0005506">
    <property type="term" value="F:iron ion binding"/>
    <property type="evidence" value="ECO:0007669"/>
    <property type="project" value="InterPro"/>
</dbReference>
<evidence type="ECO:0000256" key="3">
    <source>
        <dbReference type="ARBA" id="ARBA00005022"/>
    </source>
</evidence>
<evidence type="ECO:0000256" key="5">
    <source>
        <dbReference type="ARBA" id="ARBA00022723"/>
    </source>
</evidence>
<evidence type="ECO:0000256" key="8">
    <source>
        <dbReference type="ARBA" id="ARBA00023002"/>
    </source>
</evidence>
<comment type="caution">
    <text evidence="11">The sequence shown here is derived from an EMBL/GenBank/DDBJ whole genome shotgun (WGS) entry which is preliminary data.</text>
</comment>
<dbReference type="CDD" id="cd00250">
    <property type="entry name" value="CAS_like"/>
    <property type="match status" value="1"/>
</dbReference>
<dbReference type="InterPro" id="IPR050411">
    <property type="entry name" value="AlphaKG_dependent_hydroxylases"/>
</dbReference>
<dbReference type="PANTHER" id="PTHR10696">
    <property type="entry name" value="GAMMA-BUTYROBETAINE HYDROXYLASE-RELATED"/>
    <property type="match status" value="1"/>
</dbReference>
<dbReference type="InterPro" id="IPR003819">
    <property type="entry name" value="TauD/TfdA-like"/>
</dbReference>
<dbReference type="Pfam" id="PF02668">
    <property type="entry name" value="TauD"/>
    <property type="match status" value="1"/>
</dbReference>
<evidence type="ECO:0000256" key="2">
    <source>
        <dbReference type="ARBA" id="ARBA00001961"/>
    </source>
</evidence>
<dbReference type="UniPathway" id="UPA00118"/>
<comment type="cofactor">
    <cofactor evidence="2">
        <name>L-ascorbate</name>
        <dbReference type="ChEBI" id="CHEBI:38290"/>
    </cofactor>
</comment>
<accession>A0A1R1PVS4</accession>
<dbReference type="FunFam" id="3.60.130.10:FF:000001">
    <property type="entry name" value="Trimethyllysine dioxygenase, mitochondrial"/>
    <property type="match status" value="1"/>
</dbReference>
<evidence type="ECO:0000313" key="12">
    <source>
        <dbReference type="Proteomes" id="UP000188320"/>
    </source>
</evidence>
<gene>
    <name evidence="11" type="ORF">AX774_g1443</name>
</gene>